<reference evidence="7" key="1">
    <citation type="submission" date="2021-07" db="EMBL/GenBank/DDBJ databases">
        <authorList>
            <person name="Durling M."/>
        </authorList>
    </citation>
    <scope>NUCLEOTIDE SEQUENCE</scope>
</reference>
<comment type="caution">
    <text evidence="7">The sequence shown here is derived from an EMBL/GenBank/DDBJ whole genome shotgun (WGS) entry which is preliminary data.</text>
</comment>
<evidence type="ECO:0000313" key="7">
    <source>
        <dbReference type="EMBL" id="CAG8980101.1"/>
    </source>
</evidence>
<gene>
    <name evidence="7" type="ORF">HYALB_00013552</name>
</gene>
<dbReference type="PROSITE" id="PS51325">
    <property type="entry name" value="ALPHA_BOX"/>
    <property type="match status" value="1"/>
</dbReference>
<accession>A0A9N9QAG5</accession>
<evidence type="ECO:0000313" key="8">
    <source>
        <dbReference type="Proteomes" id="UP000701801"/>
    </source>
</evidence>
<dbReference type="Pfam" id="PF04769">
    <property type="entry name" value="MATalpha_HMGbox"/>
    <property type="match status" value="1"/>
</dbReference>
<dbReference type="GO" id="GO:0008301">
    <property type="term" value="F:DNA binding, bending"/>
    <property type="evidence" value="ECO:0007669"/>
    <property type="project" value="InterPro"/>
</dbReference>
<evidence type="ECO:0000256" key="5">
    <source>
        <dbReference type="RuleBase" id="RU003516"/>
    </source>
</evidence>
<evidence type="ECO:0000256" key="3">
    <source>
        <dbReference type="ARBA" id="ARBA00023163"/>
    </source>
</evidence>
<dbReference type="GO" id="GO:0005634">
    <property type="term" value="C:nucleus"/>
    <property type="evidence" value="ECO:0007669"/>
    <property type="project" value="UniProtKB-SubCell"/>
</dbReference>
<keyword evidence="1 5" id="KW-0805">Transcription regulation</keyword>
<protein>
    <recommendedName>
        <fullName evidence="6">Alpha box domain-containing protein</fullName>
    </recommendedName>
</protein>
<dbReference type="EMBL" id="CAJVRM010000357">
    <property type="protein sequence ID" value="CAG8980101.1"/>
    <property type="molecule type" value="Genomic_DNA"/>
</dbReference>
<evidence type="ECO:0000256" key="4">
    <source>
        <dbReference type="ARBA" id="ARBA00023242"/>
    </source>
</evidence>
<comment type="subcellular location">
    <subcellularLocation>
        <location evidence="5">Nucleus</location>
    </subcellularLocation>
</comment>
<feature type="domain" description="Alpha box" evidence="6">
    <location>
        <begin position="75"/>
        <end position="130"/>
    </location>
</feature>
<proteinExistence type="inferred from homology"/>
<organism evidence="7 8">
    <name type="scientific">Hymenoscyphus albidus</name>
    <dbReference type="NCBI Taxonomy" id="595503"/>
    <lineage>
        <taxon>Eukaryota</taxon>
        <taxon>Fungi</taxon>
        <taxon>Dikarya</taxon>
        <taxon>Ascomycota</taxon>
        <taxon>Pezizomycotina</taxon>
        <taxon>Leotiomycetes</taxon>
        <taxon>Helotiales</taxon>
        <taxon>Helotiaceae</taxon>
        <taxon>Hymenoscyphus</taxon>
    </lineage>
</organism>
<dbReference type="AlphaFoldDB" id="A0A9N9QAG5"/>
<keyword evidence="8" id="KW-1185">Reference proteome</keyword>
<dbReference type="OrthoDB" id="5398665at2759"/>
<evidence type="ECO:0000259" key="6">
    <source>
        <dbReference type="PROSITE" id="PS51325"/>
    </source>
</evidence>
<dbReference type="GO" id="GO:0045895">
    <property type="term" value="P:positive regulation of mating-type specific transcription, DNA-templated"/>
    <property type="evidence" value="ECO:0007669"/>
    <property type="project" value="InterPro"/>
</dbReference>
<dbReference type="InterPro" id="IPR006856">
    <property type="entry name" value="MATalpha_HMGbox"/>
</dbReference>
<keyword evidence="3 5" id="KW-0804">Transcription</keyword>
<dbReference type="Proteomes" id="UP000701801">
    <property type="component" value="Unassembled WGS sequence"/>
</dbReference>
<sequence length="359" mass="40581">MAPMFSLDSHIPGQRELTASRRLEQTPESTSEYLIHNIPQEKARRTIATLQQHQYQLLQSQLDNTNRFVTTAPKPLKRGVNSFMTFRAFYSRMFAAFQQKKSSTLIKLLWDEDPFRAKWSILARAYTSIRDHVGKENAPIGVFLETVYPQIGIIGVDVYLTKMNWVIGRAEDGSISLHQHSCPDFDTFSAHIMNTPMTEKDVTYYCAFKGYITPQTSFQIAGPILQGGSSTTTTPQQGLLATAPVISFNPPTPPTKYVQNAREIPALAAASLFSFDFESTASVTPLREDYEWGSNSFELYRPNEGIFDFESQFTQPNNSAWDTFSIENPQELHDFLENGGLHDEYFSPGVLERSENANT</sequence>
<evidence type="ECO:0000256" key="1">
    <source>
        <dbReference type="ARBA" id="ARBA00023015"/>
    </source>
</evidence>
<keyword evidence="2 5" id="KW-0238">DNA-binding</keyword>
<name>A0A9N9QAG5_9HELO</name>
<comment type="similarity">
    <text evidence="5">Belongs to the MATALPHA1 family.</text>
</comment>
<keyword evidence="4 5" id="KW-0539">Nucleus</keyword>
<evidence type="ECO:0000256" key="2">
    <source>
        <dbReference type="ARBA" id="ARBA00023125"/>
    </source>
</evidence>